<feature type="compositionally biased region" description="Polar residues" evidence="1">
    <location>
        <begin position="17"/>
        <end position="31"/>
    </location>
</feature>
<dbReference type="AlphaFoldDB" id="A0A833IJZ9"/>
<feature type="region of interest" description="Disordered" evidence="1">
    <location>
        <begin position="1"/>
        <end position="71"/>
    </location>
</feature>
<evidence type="ECO:0000313" key="2">
    <source>
        <dbReference type="EMBL" id="KAB7335623.1"/>
    </source>
</evidence>
<accession>A0A833IJZ9</accession>
<dbReference type="EMBL" id="WDRM01000026">
    <property type="protein sequence ID" value="KAB7335623.1"/>
    <property type="molecule type" value="Genomic_DNA"/>
</dbReference>
<comment type="caution">
    <text evidence="2">The sequence shown here is derived from an EMBL/GenBank/DDBJ whole genome shotgun (WGS) entry which is preliminary data.</text>
</comment>
<gene>
    <name evidence="2" type="ORF">GBB73_09455</name>
</gene>
<organism evidence="2 3">
    <name type="scientific">Bifidobacterium longum</name>
    <dbReference type="NCBI Taxonomy" id="216816"/>
    <lineage>
        <taxon>Bacteria</taxon>
        <taxon>Bacillati</taxon>
        <taxon>Actinomycetota</taxon>
        <taxon>Actinomycetes</taxon>
        <taxon>Bifidobacteriales</taxon>
        <taxon>Bifidobacteriaceae</taxon>
        <taxon>Bifidobacterium</taxon>
    </lineage>
</organism>
<proteinExistence type="predicted"/>
<evidence type="ECO:0000256" key="1">
    <source>
        <dbReference type="SAM" id="MobiDB-lite"/>
    </source>
</evidence>
<evidence type="ECO:0000313" key="3">
    <source>
        <dbReference type="Proteomes" id="UP000430971"/>
    </source>
</evidence>
<feature type="compositionally biased region" description="Basic and acidic residues" evidence="1">
    <location>
        <begin position="1"/>
        <end position="10"/>
    </location>
</feature>
<protein>
    <submittedName>
        <fullName evidence="2">Uncharacterized protein</fullName>
    </submittedName>
</protein>
<name>A0A833IJZ9_BIFLN</name>
<sequence>MEPEKHDSPFQRKKNNMPANKSIQARQQLRDPNTGRFRDEHRQSGMPTDESIRKYERQTSVVSPPASYYDGTMSEENRELWAEGMDALDNSPYVGFSGGFDEQDDASIDGWRIHRRNTPTGNTVYEFRDAKSSTPNRVAYLIKQSDIDAGHSPTWLDERQRSFFNVLTNNKR</sequence>
<dbReference type="Proteomes" id="UP000430971">
    <property type="component" value="Unassembled WGS sequence"/>
</dbReference>
<reference evidence="2 3" key="1">
    <citation type="journal article" date="2019" name="Nat. Med.">
        <title>A library of human gut bacterial isolates paired with longitudinal multiomics data enables mechanistic microbiome research.</title>
        <authorList>
            <person name="Poyet M."/>
            <person name="Groussin M."/>
            <person name="Gibbons S.M."/>
            <person name="Avila-Pacheco J."/>
            <person name="Jiang X."/>
            <person name="Kearney S.M."/>
            <person name="Perrotta A.R."/>
            <person name="Berdy B."/>
            <person name="Zhao S."/>
            <person name="Lieberman T.D."/>
            <person name="Swanson P.K."/>
            <person name="Smith M."/>
            <person name="Roesemann S."/>
            <person name="Alexander J.E."/>
            <person name="Rich S.A."/>
            <person name="Livny J."/>
            <person name="Vlamakis H."/>
            <person name="Clish C."/>
            <person name="Bullock K."/>
            <person name="Deik A."/>
            <person name="Scott J."/>
            <person name="Pierce K.A."/>
            <person name="Xavier R.J."/>
            <person name="Alm E.J."/>
        </authorList>
    </citation>
    <scope>NUCLEOTIDE SEQUENCE [LARGE SCALE GENOMIC DNA]</scope>
    <source>
        <strain evidence="2 3">BIOML-A65</strain>
    </source>
</reference>
<dbReference type="RefSeq" id="WP_101026243.1">
    <property type="nucleotide sequence ID" value="NZ_JADNCU010000026.1"/>
</dbReference>